<protein>
    <submittedName>
        <fullName evidence="2">Uncharacterized protein</fullName>
    </submittedName>
</protein>
<accession>A0A542XJK2</accession>
<dbReference type="EMBL" id="VFOL01000001">
    <property type="protein sequence ID" value="TQL36032.1"/>
    <property type="molecule type" value="Genomic_DNA"/>
</dbReference>
<proteinExistence type="predicted"/>
<reference evidence="2 3" key="1">
    <citation type="submission" date="2019-06" db="EMBL/GenBank/DDBJ databases">
        <title>Sequencing the genomes of 1000 actinobacteria strains.</title>
        <authorList>
            <person name="Klenk H.-P."/>
        </authorList>
    </citation>
    <scope>NUCLEOTIDE SEQUENCE [LARGE SCALE GENOMIC DNA]</scope>
    <source>
        <strain evidence="2 3">DSM 44819</strain>
    </source>
</reference>
<dbReference type="AlphaFoldDB" id="A0A542XJK2"/>
<gene>
    <name evidence="2" type="ORF">FB564_1109</name>
</gene>
<feature type="transmembrane region" description="Helical" evidence="1">
    <location>
        <begin position="20"/>
        <end position="39"/>
    </location>
</feature>
<keyword evidence="1" id="KW-0472">Membrane</keyword>
<comment type="caution">
    <text evidence="2">The sequence shown here is derived from an EMBL/GenBank/DDBJ whole genome shotgun (WGS) entry which is preliminary data.</text>
</comment>
<keyword evidence="1" id="KW-0812">Transmembrane</keyword>
<sequence>MGFSLWHRHAAGQSPGRVTVVLAQLILISCWAVISPPLIS</sequence>
<evidence type="ECO:0000313" key="2">
    <source>
        <dbReference type="EMBL" id="TQL36032.1"/>
    </source>
</evidence>
<evidence type="ECO:0000313" key="3">
    <source>
        <dbReference type="Proteomes" id="UP000315983"/>
    </source>
</evidence>
<keyword evidence="1" id="KW-1133">Transmembrane helix</keyword>
<dbReference type="Proteomes" id="UP000315983">
    <property type="component" value="Unassembled WGS sequence"/>
</dbReference>
<organism evidence="2 3">
    <name type="scientific">Salinispora arenicola</name>
    <dbReference type="NCBI Taxonomy" id="168697"/>
    <lineage>
        <taxon>Bacteria</taxon>
        <taxon>Bacillati</taxon>
        <taxon>Actinomycetota</taxon>
        <taxon>Actinomycetes</taxon>
        <taxon>Micromonosporales</taxon>
        <taxon>Micromonosporaceae</taxon>
        <taxon>Salinispora</taxon>
    </lineage>
</organism>
<evidence type="ECO:0000256" key="1">
    <source>
        <dbReference type="SAM" id="Phobius"/>
    </source>
</evidence>
<name>A0A542XJK2_SALAC</name>